<gene>
    <name evidence="2" type="ORF">P8V03_16040</name>
</gene>
<keyword evidence="3" id="KW-1185">Reference proteome</keyword>
<dbReference type="PANTHER" id="PTHR43734">
    <property type="entry name" value="PHYTOENE DESATURASE"/>
    <property type="match status" value="1"/>
</dbReference>
<name>A0ABU4JWX8_9CLOT</name>
<feature type="domain" description="Amine oxidase" evidence="1">
    <location>
        <begin position="13"/>
        <end position="490"/>
    </location>
</feature>
<dbReference type="Pfam" id="PF01593">
    <property type="entry name" value="Amino_oxidase"/>
    <property type="match status" value="1"/>
</dbReference>
<evidence type="ECO:0000259" key="1">
    <source>
        <dbReference type="Pfam" id="PF01593"/>
    </source>
</evidence>
<dbReference type="PROSITE" id="PS51257">
    <property type="entry name" value="PROKAR_LIPOPROTEIN"/>
    <property type="match status" value="1"/>
</dbReference>
<dbReference type="Proteomes" id="UP001281656">
    <property type="component" value="Unassembled WGS sequence"/>
</dbReference>
<dbReference type="EMBL" id="JARUJP010000025">
    <property type="protein sequence ID" value="MDW8802659.1"/>
    <property type="molecule type" value="Genomic_DNA"/>
</dbReference>
<dbReference type="SUPFAM" id="SSF51905">
    <property type="entry name" value="FAD/NAD(P)-binding domain"/>
    <property type="match status" value="1"/>
</dbReference>
<dbReference type="InterPro" id="IPR002937">
    <property type="entry name" value="Amino_oxidase"/>
</dbReference>
<dbReference type="Gene3D" id="3.50.50.60">
    <property type="entry name" value="FAD/NAD(P)-binding domain"/>
    <property type="match status" value="2"/>
</dbReference>
<dbReference type="PANTHER" id="PTHR43734:SF4">
    <property type="entry name" value="AMINE OXIDASE DOMAIN-CONTAINING PROTEIN"/>
    <property type="match status" value="1"/>
</dbReference>
<accession>A0ABU4JWX8</accession>
<evidence type="ECO:0000313" key="2">
    <source>
        <dbReference type="EMBL" id="MDW8802659.1"/>
    </source>
</evidence>
<comment type="caution">
    <text evidence="2">The sequence shown here is derived from an EMBL/GenBank/DDBJ whole genome shotgun (WGS) entry which is preliminary data.</text>
</comment>
<dbReference type="RefSeq" id="WP_318798957.1">
    <property type="nucleotide sequence ID" value="NZ_JARUJP010000025.1"/>
</dbReference>
<sequence>MSRKKVIIIGAGIAGLSAGCYLQMNGYETEIFELHGSPGGLCTGWRRQGYTFDGCIHWLCGSSPKNELHTIWEELHAIDEKNIVNHEIFIHTELEKGKSFSVYTNVDKLQEEMLKNAPEDKELIEEFIDAINLCKKFDIPVLKPQNLFTLFHNMKFLFKDFPLVKLLNKWMKVSIGEFQKKFKSPLLNKNFCKLFGMYEEMPILALVYTLALFDINSAGYPIGGSIEFIKSIKNRYLSLGGKINYNSKVEKILISNNSAKGVRLNSGKEAYSDLVISAADGHYTLYNMLDDKFIDEDIEGYYKSFKTFPSLLQVSLGVDRLFKGIPDAVTYNFNFSAPIYIDNKNTISSLGLVIYNFDPTMAPKGKTSITTFIEADYNYWTELRNSDLEKYKAEKERIAEEVIDRIDKLFGEVKSKVEVYDVATPYTYKNHTNNWKGSFEGWIPTIDNLDKTLKKTLPGLKDFYMIGQWVQPGGGLPTGGMHGRHIAQQICKEDRRRFKTLR</sequence>
<dbReference type="PRINTS" id="PR00420">
    <property type="entry name" value="RNGMNOXGNASE"/>
</dbReference>
<proteinExistence type="predicted"/>
<reference evidence="2 3" key="1">
    <citation type="submission" date="2023-04" db="EMBL/GenBank/DDBJ databases">
        <title>Clostridium tannerae sp. nov., isolated from the fecal material of an alpaca.</title>
        <authorList>
            <person name="Miller S."/>
            <person name="Hendry M."/>
            <person name="King J."/>
            <person name="Sankaranarayanan K."/>
            <person name="Lawson P.A."/>
        </authorList>
    </citation>
    <scope>NUCLEOTIDE SEQUENCE [LARGE SCALE GENOMIC DNA]</scope>
    <source>
        <strain evidence="2 3">A1-XYC3</strain>
    </source>
</reference>
<dbReference type="InterPro" id="IPR036188">
    <property type="entry name" value="FAD/NAD-bd_sf"/>
</dbReference>
<organism evidence="2 3">
    <name type="scientific">Clostridium tanneri</name>
    <dbReference type="NCBI Taxonomy" id="3037988"/>
    <lineage>
        <taxon>Bacteria</taxon>
        <taxon>Bacillati</taxon>
        <taxon>Bacillota</taxon>
        <taxon>Clostridia</taxon>
        <taxon>Eubacteriales</taxon>
        <taxon>Clostridiaceae</taxon>
        <taxon>Clostridium</taxon>
    </lineage>
</organism>
<evidence type="ECO:0000313" key="3">
    <source>
        <dbReference type="Proteomes" id="UP001281656"/>
    </source>
</evidence>
<protein>
    <submittedName>
        <fullName evidence="2">NAD(P)/FAD-dependent oxidoreductase</fullName>
    </submittedName>
</protein>